<dbReference type="HOGENOM" id="CLU_2795627_0_0_1"/>
<dbReference type="AlphaFoldDB" id="A0A0D0B6B5"/>
<dbReference type="EMBL" id="KN835132">
    <property type="protein sequence ID" value="KIK49576.1"/>
    <property type="molecule type" value="Genomic_DNA"/>
</dbReference>
<gene>
    <name evidence="1" type="ORF">CY34DRAFT_118791</name>
</gene>
<protein>
    <submittedName>
        <fullName evidence="1">Uncharacterized protein</fullName>
    </submittedName>
</protein>
<keyword evidence="2" id="KW-1185">Reference proteome</keyword>
<reference evidence="2" key="2">
    <citation type="submission" date="2015-01" db="EMBL/GenBank/DDBJ databases">
        <title>Evolutionary Origins and Diversification of the Mycorrhizal Mutualists.</title>
        <authorList>
            <consortium name="DOE Joint Genome Institute"/>
            <consortium name="Mycorrhizal Genomics Consortium"/>
            <person name="Kohler A."/>
            <person name="Kuo A."/>
            <person name="Nagy L.G."/>
            <person name="Floudas D."/>
            <person name="Copeland A."/>
            <person name="Barry K.W."/>
            <person name="Cichocki N."/>
            <person name="Veneault-Fourrey C."/>
            <person name="LaButti K."/>
            <person name="Lindquist E.A."/>
            <person name="Lipzen A."/>
            <person name="Lundell T."/>
            <person name="Morin E."/>
            <person name="Murat C."/>
            <person name="Riley R."/>
            <person name="Ohm R."/>
            <person name="Sun H."/>
            <person name="Tunlid A."/>
            <person name="Henrissat B."/>
            <person name="Grigoriev I.V."/>
            <person name="Hibbett D.S."/>
            <person name="Martin F."/>
        </authorList>
    </citation>
    <scope>NUCLEOTIDE SEQUENCE [LARGE SCALE GENOMIC DNA]</scope>
    <source>
        <strain evidence="2">UH-Slu-Lm8-n1</strain>
    </source>
</reference>
<evidence type="ECO:0000313" key="2">
    <source>
        <dbReference type="Proteomes" id="UP000054485"/>
    </source>
</evidence>
<reference evidence="1 2" key="1">
    <citation type="submission" date="2014-04" db="EMBL/GenBank/DDBJ databases">
        <authorList>
            <consortium name="DOE Joint Genome Institute"/>
            <person name="Kuo A."/>
            <person name="Ruytinx J."/>
            <person name="Rineau F."/>
            <person name="Colpaert J."/>
            <person name="Kohler A."/>
            <person name="Nagy L.G."/>
            <person name="Floudas D."/>
            <person name="Copeland A."/>
            <person name="Barry K.W."/>
            <person name="Cichocki N."/>
            <person name="Veneault-Fourrey C."/>
            <person name="LaButti K."/>
            <person name="Lindquist E.A."/>
            <person name="Lipzen A."/>
            <person name="Lundell T."/>
            <person name="Morin E."/>
            <person name="Murat C."/>
            <person name="Sun H."/>
            <person name="Tunlid A."/>
            <person name="Henrissat B."/>
            <person name="Grigoriev I.V."/>
            <person name="Hibbett D.S."/>
            <person name="Martin F."/>
            <person name="Nordberg H.P."/>
            <person name="Cantor M.N."/>
            <person name="Hua S.X."/>
        </authorList>
    </citation>
    <scope>NUCLEOTIDE SEQUENCE [LARGE SCALE GENOMIC DNA]</scope>
    <source>
        <strain evidence="1 2">UH-Slu-Lm8-n1</strain>
    </source>
</reference>
<name>A0A0D0B6B5_9AGAM</name>
<sequence length="68" mass="7558">MKSNQLTLYHCVGNSLKRTDAISLSHQETTLHCLREQGLFALGANVRINTLSLSSGHTNTVWQSETPF</sequence>
<proteinExistence type="predicted"/>
<evidence type="ECO:0000313" key="1">
    <source>
        <dbReference type="EMBL" id="KIK49576.1"/>
    </source>
</evidence>
<dbReference type="InParanoid" id="A0A0D0B6B5"/>
<accession>A0A0D0B6B5</accession>
<dbReference type="OrthoDB" id="10277446at2759"/>
<dbReference type="Proteomes" id="UP000054485">
    <property type="component" value="Unassembled WGS sequence"/>
</dbReference>
<organism evidence="1 2">
    <name type="scientific">Suillus luteus UH-Slu-Lm8-n1</name>
    <dbReference type="NCBI Taxonomy" id="930992"/>
    <lineage>
        <taxon>Eukaryota</taxon>
        <taxon>Fungi</taxon>
        <taxon>Dikarya</taxon>
        <taxon>Basidiomycota</taxon>
        <taxon>Agaricomycotina</taxon>
        <taxon>Agaricomycetes</taxon>
        <taxon>Agaricomycetidae</taxon>
        <taxon>Boletales</taxon>
        <taxon>Suillineae</taxon>
        <taxon>Suillaceae</taxon>
        <taxon>Suillus</taxon>
    </lineage>
</organism>